<comment type="similarity">
    <text evidence="1">Belongs to the amidase family.</text>
</comment>
<dbReference type="EMBL" id="MLCO01000130">
    <property type="protein sequence ID" value="ONG52751.1"/>
    <property type="molecule type" value="Genomic_DNA"/>
</dbReference>
<comment type="caution">
    <text evidence="3">The sequence shown here is derived from an EMBL/GenBank/DDBJ whole genome shotgun (WGS) entry which is preliminary data.</text>
</comment>
<organism evidence="3 4">
    <name type="scientific">Teichococcus deserti</name>
    <dbReference type="NCBI Taxonomy" id="1817963"/>
    <lineage>
        <taxon>Bacteria</taxon>
        <taxon>Pseudomonadati</taxon>
        <taxon>Pseudomonadota</taxon>
        <taxon>Alphaproteobacteria</taxon>
        <taxon>Acetobacterales</taxon>
        <taxon>Roseomonadaceae</taxon>
        <taxon>Roseomonas</taxon>
    </lineage>
</organism>
<reference evidence="3 4" key="1">
    <citation type="submission" date="2016-10" db="EMBL/GenBank/DDBJ databases">
        <title>Draft Genome sequence of Roseomonas sp. strain M3.</title>
        <authorList>
            <person name="Subhash Y."/>
            <person name="Lee S."/>
        </authorList>
    </citation>
    <scope>NUCLEOTIDE SEQUENCE [LARGE SCALE GENOMIC DNA]</scope>
    <source>
        <strain evidence="3 4">M3</strain>
    </source>
</reference>
<dbReference type="InterPro" id="IPR036928">
    <property type="entry name" value="AS_sf"/>
</dbReference>
<dbReference type="InterPro" id="IPR023631">
    <property type="entry name" value="Amidase_dom"/>
</dbReference>
<dbReference type="SUPFAM" id="SSF75304">
    <property type="entry name" value="Amidase signature (AS) enzymes"/>
    <property type="match status" value="1"/>
</dbReference>
<dbReference type="RefSeq" id="WP_076957952.1">
    <property type="nucleotide sequence ID" value="NZ_MLCO01000130.1"/>
</dbReference>
<evidence type="ECO:0000313" key="3">
    <source>
        <dbReference type="EMBL" id="ONG52751.1"/>
    </source>
</evidence>
<dbReference type="PANTHER" id="PTHR11895">
    <property type="entry name" value="TRANSAMIDASE"/>
    <property type="match status" value="1"/>
</dbReference>
<name>A0A1V2H1N5_9PROT</name>
<feature type="domain" description="Amidase" evidence="2">
    <location>
        <begin position="27"/>
        <end position="456"/>
    </location>
</feature>
<dbReference type="PANTHER" id="PTHR11895:SF7">
    <property type="entry name" value="GLUTAMYL-TRNA(GLN) AMIDOTRANSFERASE SUBUNIT A, MITOCHONDRIAL"/>
    <property type="match status" value="1"/>
</dbReference>
<gene>
    <name evidence="3" type="ORF">BKE38_13920</name>
</gene>
<evidence type="ECO:0000256" key="1">
    <source>
        <dbReference type="ARBA" id="ARBA00009199"/>
    </source>
</evidence>
<dbReference type="Pfam" id="PF01425">
    <property type="entry name" value="Amidase"/>
    <property type="match status" value="1"/>
</dbReference>
<protein>
    <submittedName>
        <fullName evidence="3">Amidase</fullName>
    </submittedName>
</protein>
<dbReference type="Proteomes" id="UP000188879">
    <property type="component" value="Unassembled WGS sequence"/>
</dbReference>
<evidence type="ECO:0000259" key="2">
    <source>
        <dbReference type="Pfam" id="PF01425"/>
    </source>
</evidence>
<dbReference type="Gene3D" id="3.90.1300.10">
    <property type="entry name" value="Amidase signature (AS) domain"/>
    <property type="match status" value="1"/>
</dbReference>
<evidence type="ECO:0000313" key="4">
    <source>
        <dbReference type="Proteomes" id="UP000188879"/>
    </source>
</evidence>
<dbReference type="OrthoDB" id="7245165at2"/>
<keyword evidence="4" id="KW-1185">Reference proteome</keyword>
<dbReference type="InterPro" id="IPR020556">
    <property type="entry name" value="Amidase_CS"/>
</dbReference>
<dbReference type="GO" id="GO:0003824">
    <property type="term" value="F:catalytic activity"/>
    <property type="evidence" value="ECO:0007669"/>
    <property type="project" value="InterPro"/>
</dbReference>
<dbReference type="InterPro" id="IPR000120">
    <property type="entry name" value="Amidase"/>
</dbReference>
<sequence length="477" mass="50411">MPETQPTQLTAARAAALIRAKKLSPVEYTQAVLDQATRRADLNAFATLLPEHALAAARAAEQAVMDGRPLGPLHGVPVSVKDQVDMTGVVTGHGSAVYADNTAAADDILVRRLRDSGAIIFGKSRLPEFGHKGLTDSPVYGLTPNPWDKTRTAGGSSGGAAVAVAAGIGAIALGTDGAGSVRIPAACCGLVGLKPTLGTLPWQQGSDTFGNYTYAGPMTRSVTDAAVMFAAMAGPSPADPWSLAQAGKPPRLNPALAGNDLSGLRIGYIERATNPRLAADMAEATRRSLAVLEGLGAEVTPVADPIDWIEFPARILYQANYAVSMARHLPQWQNQMDPALLAFVERGNGFDLHEFRQGQYARTRLFRSIQALFERFDLLVTPTLSRTALPADFDAANDQVEVEGELCGITRQGWSSYVYPFNLTGHPALTVPNGFGADGLPTAVQLVGPWGGDLDLLRLAGLLEAAAPWADYWPPEA</sequence>
<accession>A0A1V2H1N5</accession>
<proteinExistence type="inferred from homology"/>
<dbReference type="PROSITE" id="PS00571">
    <property type="entry name" value="AMIDASES"/>
    <property type="match status" value="1"/>
</dbReference>
<dbReference type="AlphaFoldDB" id="A0A1V2H1N5"/>